<reference evidence="1 2" key="1">
    <citation type="submission" date="2019-03" db="EMBL/GenBank/DDBJ databases">
        <title>Genomic Encyclopedia of Type Strains, Phase IV (KMG-IV): sequencing the most valuable type-strain genomes for metagenomic binning, comparative biology and taxonomic classification.</title>
        <authorList>
            <person name="Goeker M."/>
        </authorList>
    </citation>
    <scope>NUCLEOTIDE SEQUENCE [LARGE SCALE GENOMIC DNA]</scope>
    <source>
        <strain evidence="1 2">DSM 13328</strain>
    </source>
</reference>
<dbReference type="AlphaFoldDB" id="A0A484F6S4"/>
<dbReference type="EMBL" id="SNYS01000007">
    <property type="protein sequence ID" value="TDQ69473.1"/>
    <property type="molecule type" value="Genomic_DNA"/>
</dbReference>
<accession>A0A484F6S4</accession>
<dbReference type="InterPro" id="IPR007355">
    <property type="entry name" value="DUF424"/>
</dbReference>
<gene>
    <name evidence="1" type="ORF">C7391_0802</name>
</gene>
<keyword evidence="2" id="KW-1185">Reference proteome</keyword>
<protein>
    <recommendedName>
        <fullName evidence="3">DUF424 domain-containing protein</fullName>
    </recommendedName>
</protein>
<dbReference type="Proteomes" id="UP000294855">
    <property type="component" value="Unassembled WGS sequence"/>
</dbReference>
<comment type="caution">
    <text evidence="1">The sequence shown here is derived from an EMBL/GenBank/DDBJ whole genome shotgun (WGS) entry which is preliminary data.</text>
</comment>
<organism evidence="1 2">
    <name type="scientific">Methanimicrococcus blatticola</name>
    <dbReference type="NCBI Taxonomy" id="91560"/>
    <lineage>
        <taxon>Archaea</taxon>
        <taxon>Methanobacteriati</taxon>
        <taxon>Methanobacteriota</taxon>
        <taxon>Stenosarchaea group</taxon>
        <taxon>Methanomicrobia</taxon>
        <taxon>Methanosarcinales</taxon>
        <taxon>Methanosarcinaceae</taxon>
        <taxon>Methanimicrococcus</taxon>
    </lineage>
</organism>
<dbReference type="Gene3D" id="3.30.1860.10">
    <property type="entry name" value="uncharacterized conserved protein from methanopyrus kandleri domain like"/>
    <property type="match status" value="1"/>
</dbReference>
<name>A0A484F6S4_9EURY</name>
<proteinExistence type="predicted"/>
<dbReference type="RefSeq" id="WP_166627399.1">
    <property type="nucleotide sequence ID" value="NZ_JAHDUW010000002.1"/>
</dbReference>
<dbReference type="Pfam" id="PF04242">
    <property type="entry name" value="DUF424"/>
    <property type="match status" value="1"/>
</dbReference>
<dbReference type="OrthoDB" id="18015at2157"/>
<sequence>MYVKTYKTEKHFMVAACDKELIGQTLKNEKCEIKVNASFYQGEETTEDVLEDLLMRATTANLIGQKAVACAVRCGIVDPNTAIYFDEIPHALYFTL</sequence>
<evidence type="ECO:0000313" key="2">
    <source>
        <dbReference type="Proteomes" id="UP000294855"/>
    </source>
</evidence>
<evidence type="ECO:0008006" key="3">
    <source>
        <dbReference type="Google" id="ProtNLM"/>
    </source>
</evidence>
<evidence type="ECO:0000313" key="1">
    <source>
        <dbReference type="EMBL" id="TDQ69473.1"/>
    </source>
</evidence>